<dbReference type="Gene3D" id="1.50.10.10">
    <property type="match status" value="1"/>
</dbReference>
<dbReference type="GO" id="GO:0030245">
    <property type="term" value="P:cellulose catabolic process"/>
    <property type="evidence" value="ECO:0007669"/>
    <property type="project" value="UniProtKB-KW"/>
</dbReference>
<dbReference type="InterPro" id="IPR002037">
    <property type="entry name" value="Glyco_hydro_8"/>
</dbReference>
<evidence type="ECO:0000256" key="7">
    <source>
        <dbReference type="ARBA" id="ARBA00023326"/>
    </source>
</evidence>
<gene>
    <name evidence="9" type="ORF">EDE15_2166</name>
</gene>
<evidence type="ECO:0000256" key="2">
    <source>
        <dbReference type="ARBA" id="ARBA00009209"/>
    </source>
</evidence>
<keyword evidence="7" id="KW-0624">Polysaccharide degradation</keyword>
<accession>A0A428MI85</accession>
<evidence type="ECO:0000313" key="10">
    <source>
        <dbReference type="Proteomes" id="UP000269669"/>
    </source>
</evidence>
<organism evidence="9 10">
    <name type="scientific">Edaphobacter aggregans</name>
    <dbReference type="NCBI Taxonomy" id="570835"/>
    <lineage>
        <taxon>Bacteria</taxon>
        <taxon>Pseudomonadati</taxon>
        <taxon>Acidobacteriota</taxon>
        <taxon>Terriglobia</taxon>
        <taxon>Terriglobales</taxon>
        <taxon>Acidobacteriaceae</taxon>
        <taxon>Edaphobacter</taxon>
    </lineage>
</organism>
<dbReference type="GO" id="GO:0008810">
    <property type="term" value="F:cellulase activity"/>
    <property type="evidence" value="ECO:0007669"/>
    <property type="project" value="UniProtKB-EC"/>
</dbReference>
<dbReference type="PRINTS" id="PR00735">
    <property type="entry name" value="GLHYDRLASE8"/>
</dbReference>
<dbReference type="InterPro" id="IPR012341">
    <property type="entry name" value="6hp_glycosidase-like_sf"/>
</dbReference>
<dbReference type="Proteomes" id="UP000269669">
    <property type="component" value="Unassembled WGS sequence"/>
</dbReference>
<proteinExistence type="inferred from homology"/>
<dbReference type="Pfam" id="PF01270">
    <property type="entry name" value="Glyco_hydro_8"/>
    <property type="match status" value="1"/>
</dbReference>
<reference evidence="9 10" key="1">
    <citation type="submission" date="2018-12" db="EMBL/GenBank/DDBJ databases">
        <title>Sequencing of bacterial isolates from soil warming experiment in Harvard Forest, Massachusetts, USA.</title>
        <authorList>
            <person name="Deangelis K."/>
        </authorList>
    </citation>
    <scope>NUCLEOTIDE SEQUENCE [LARGE SCALE GENOMIC DNA]</scope>
    <source>
        <strain evidence="9 10">EB153</strain>
    </source>
</reference>
<dbReference type="AlphaFoldDB" id="A0A428MI85"/>
<feature type="signal peptide" evidence="8">
    <location>
        <begin position="1"/>
        <end position="41"/>
    </location>
</feature>
<dbReference type="InterPro" id="IPR008928">
    <property type="entry name" value="6-hairpin_glycosidase_sf"/>
</dbReference>
<comment type="caution">
    <text evidence="9">The sequence shown here is derived from an EMBL/GenBank/DDBJ whole genome shotgun (WGS) entry which is preliminary data.</text>
</comment>
<evidence type="ECO:0000256" key="1">
    <source>
        <dbReference type="ARBA" id="ARBA00000966"/>
    </source>
</evidence>
<evidence type="ECO:0000256" key="8">
    <source>
        <dbReference type="SAM" id="SignalP"/>
    </source>
</evidence>
<comment type="similarity">
    <text evidence="2">Belongs to the glycosyl hydrolase 8 (cellulase D) family.</text>
</comment>
<keyword evidence="7" id="KW-0119">Carbohydrate metabolism</keyword>
<keyword evidence="6 9" id="KW-0326">Glycosidase</keyword>
<sequence>MFGLNGPGKMVGGWRWRRGIHCVASALCVVGLACGSGIARAASNDGKGAYKTGKYRNLFAEAGHSQAEIDAKINAAYQQLFHGDGETQAIYFAAGKNANGPLSYVTDWANHDVRTEGMSYGMMIAVQMNKKEEFDALWNWVMTNMYISDPVHPSYGYFSWSCKTDGTAREETPAPDGEEYFAMSLLFAANRWGSGTGIYDYHAEAERLLRAMRHREVKSGQTKFGPRKVGPEVNEEHAMILFVPGVMEHPFSDPSYHLPAFYELWARWGPEEDREFWARAAEVSREYFVKATNPKTGLAPVYANFDGTPHETRFVQSGEFGYDSWRTPSNWSVDWSWWRKDPEEQVLSDRIQGFFASEGMGKYSPVYTLDGKAQGATPKLTPETDAPIGLVGTNAVASLAAKDKVRAREFVDALWNAPVPSGYSRYYDGMLYMMSLLHASGEFRIWGPK</sequence>
<dbReference type="EMBL" id="RSDW01000001">
    <property type="protein sequence ID" value="RSL16645.1"/>
    <property type="molecule type" value="Genomic_DNA"/>
</dbReference>
<protein>
    <recommendedName>
        <fullName evidence="3">cellulase</fullName>
        <ecNumber evidence="3">3.2.1.4</ecNumber>
    </recommendedName>
</protein>
<comment type="catalytic activity">
    <reaction evidence="1">
        <text>Endohydrolysis of (1-&gt;4)-beta-D-glucosidic linkages in cellulose, lichenin and cereal beta-D-glucans.</text>
        <dbReference type="EC" id="3.2.1.4"/>
    </reaction>
</comment>
<feature type="chain" id="PRO_5019425785" description="cellulase" evidence="8">
    <location>
        <begin position="42"/>
        <end position="449"/>
    </location>
</feature>
<keyword evidence="10" id="KW-1185">Reference proteome</keyword>
<keyword evidence="5" id="KW-0136">Cellulose degradation</keyword>
<dbReference type="GO" id="GO:0045493">
    <property type="term" value="P:xylan catabolic process"/>
    <property type="evidence" value="ECO:0007669"/>
    <property type="project" value="UniProtKB-KW"/>
</dbReference>
<keyword evidence="8" id="KW-0732">Signal</keyword>
<keyword evidence="9" id="KW-0858">Xylan degradation</keyword>
<name>A0A428MI85_9BACT</name>
<keyword evidence="4 9" id="KW-0378">Hydrolase</keyword>
<evidence type="ECO:0000256" key="6">
    <source>
        <dbReference type="ARBA" id="ARBA00023295"/>
    </source>
</evidence>
<evidence type="ECO:0000256" key="4">
    <source>
        <dbReference type="ARBA" id="ARBA00022801"/>
    </source>
</evidence>
<evidence type="ECO:0000256" key="5">
    <source>
        <dbReference type="ARBA" id="ARBA00023001"/>
    </source>
</evidence>
<evidence type="ECO:0000256" key="3">
    <source>
        <dbReference type="ARBA" id="ARBA00012601"/>
    </source>
</evidence>
<evidence type="ECO:0000313" key="9">
    <source>
        <dbReference type="EMBL" id="RSL16645.1"/>
    </source>
</evidence>
<dbReference type="EC" id="3.2.1.4" evidence="3"/>
<dbReference type="SUPFAM" id="SSF48208">
    <property type="entry name" value="Six-hairpin glycosidases"/>
    <property type="match status" value="1"/>
</dbReference>